<dbReference type="EMBL" id="JAINUG010000243">
    <property type="protein sequence ID" value="KAJ8385713.1"/>
    <property type="molecule type" value="Genomic_DNA"/>
</dbReference>
<evidence type="ECO:0000313" key="3">
    <source>
        <dbReference type="Proteomes" id="UP001221898"/>
    </source>
</evidence>
<proteinExistence type="predicted"/>
<dbReference type="Proteomes" id="UP001221898">
    <property type="component" value="Unassembled WGS sequence"/>
</dbReference>
<gene>
    <name evidence="2" type="ORF">AAFF_G00183130</name>
</gene>
<evidence type="ECO:0000313" key="2">
    <source>
        <dbReference type="EMBL" id="KAJ8385713.1"/>
    </source>
</evidence>
<reference evidence="2" key="1">
    <citation type="journal article" date="2023" name="Science">
        <title>Genome structures resolve the early diversification of teleost fishes.</title>
        <authorList>
            <person name="Parey E."/>
            <person name="Louis A."/>
            <person name="Montfort J."/>
            <person name="Bouchez O."/>
            <person name="Roques C."/>
            <person name="Iampietro C."/>
            <person name="Lluch J."/>
            <person name="Castinel A."/>
            <person name="Donnadieu C."/>
            <person name="Desvignes T."/>
            <person name="Floi Bucao C."/>
            <person name="Jouanno E."/>
            <person name="Wen M."/>
            <person name="Mejri S."/>
            <person name="Dirks R."/>
            <person name="Jansen H."/>
            <person name="Henkel C."/>
            <person name="Chen W.J."/>
            <person name="Zahm M."/>
            <person name="Cabau C."/>
            <person name="Klopp C."/>
            <person name="Thompson A.W."/>
            <person name="Robinson-Rechavi M."/>
            <person name="Braasch I."/>
            <person name="Lecointre G."/>
            <person name="Bobe J."/>
            <person name="Postlethwait J.H."/>
            <person name="Berthelot C."/>
            <person name="Roest Crollius H."/>
            <person name="Guiguen Y."/>
        </authorList>
    </citation>
    <scope>NUCLEOTIDE SEQUENCE</scope>
    <source>
        <strain evidence="2">NC1722</strain>
    </source>
</reference>
<evidence type="ECO:0000256" key="1">
    <source>
        <dbReference type="SAM" id="MobiDB-lite"/>
    </source>
</evidence>
<accession>A0AAD7RKB0</accession>
<feature type="compositionally biased region" description="Low complexity" evidence="1">
    <location>
        <begin position="30"/>
        <end position="46"/>
    </location>
</feature>
<comment type="caution">
    <text evidence="2">The sequence shown here is derived from an EMBL/GenBank/DDBJ whole genome shotgun (WGS) entry which is preliminary data.</text>
</comment>
<feature type="region of interest" description="Disordered" evidence="1">
    <location>
        <begin position="76"/>
        <end position="115"/>
    </location>
</feature>
<keyword evidence="3" id="KW-1185">Reference proteome</keyword>
<organism evidence="2 3">
    <name type="scientific">Aldrovandia affinis</name>
    <dbReference type="NCBI Taxonomy" id="143900"/>
    <lineage>
        <taxon>Eukaryota</taxon>
        <taxon>Metazoa</taxon>
        <taxon>Chordata</taxon>
        <taxon>Craniata</taxon>
        <taxon>Vertebrata</taxon>
        <taxon>Euteleostomi</taxon>
        <taxon>Actinopterygii</taxon>
        <taxon>Neopterygii</taxon>
        <taxon>Teleostei</taxon>
        <taxon>Notacanthiformes</taxon>
        <taxon>Halosauridae</taxon>
        <taxon>Aldrovandia</taxon>
    </lineage>
</organism>
<protein>
    <submittedName>
        <fullName evidence="2">Uncharacterized protein</fullName>
    </submittedName>
</protein>
<feature type="region of interest" description="Disordered" evidence="1">
    <location>
        <begin position="1"/>
        <end position="46"/>
    </location>
</feature>
<sequence length="133" mass="13741">MGATGGPGEGKARTLPRQRGRWGVSNQAMSPAQLPASSSLPPKSTVRGRPLSALLLLRSAAAPSPAAGRLFNLQTHPAHMPPRLPGRGRLSPEPNANTARLGSRAPSKVMTPKEVAPVAPADCAEMTDALIVT</sequence>
<name>A0AAD7RKB0_9TELE</name>
<dbReference type="AlphaFoldDB" id="A0AAD7RKB0"/>